<dbReference type="EC" id="5.3.1.6" evidence="4"/>
<evidence type="ECO:0000256" key="2">
    <source>
        <dbReference type="ARBA" id="ARBA00004988"/>
    </source>
</evidence>
<dbReference type="GO" id="GO:0009052">
    <property type="term" value="P:pentose-phosphate shunt, non-oxidative branch"/>
    <property type="evidence" value="ECO:0007669"/>
    <property type="project" value="InterPro"/>
</dbReference>
<evidence type="ECO:0000256" key="3">
    <source>
        <dbReference type="ARBA" id="ARBA00008088"/>
    </source>
</evidence>
<evidence type="ECO:0000313" key="6">
    <source>
        <dbReference type="EMBL" id="SZX69110.1"/>
    </source>
</evidence>
<dbReference type="Gene3D" id="3.30.70.260">
    <property type="match status" value="1"/>
</dbReference>
<comment type="pathway">
    <text evidence="2">Carbohydrate degradation; pentose phosphate pathway; D-ribose 5-phosphate from D-ribulose 5-phosphate (non-oxidative stage): step 1/1.</text>
</comment>
<keyword evidence="7" id="KW-1185">Reference proteome</keyword>
<dbReference type="Pfam" id="PF06026">
    <property type="entry name" value="Rib_5-P_isom_A"/>
    <property type="match status" value="1"/>
</dbReference>
<dbReference type="PANTHER" id="PTHR43748">
    <property type="entry name" value="RIBOSE-5-PHOSPHATE ISOMERASE 3, CHLOROPLASTIC-RELATED"/>
    <property type="match status" value="1"/>
</dbReference>
<dbReference type="STRING" id="3088.A0A383VW21"/>
<dbReference type="AlphaFoldDB" id="A0A383VW21"/>
<evidence type="ECO:0000313" key="7">
    <source>
        <dbReference type="Proteomes" id="UP000256970"/>
    </source>
</evidence>
<dbReference type="GO" id="GO:0004751">
    <property type="term" value="F:ribose-5-phosphate isomerase activity"/>
    <property type="evidence" value="ECO:0007669"/>
    <property type="project" value="UniProtKB-EC"/>
</dbReference>
<dbReference type="SUPFAM" id="SSF100950">
    <property type="entry name" value="NagB/RpiA/CoA transferase-like"/>
    <property type="match status" value="1"/>
</dbReference>
<comment type="catalytic activity">
    <reaction evidence="1">
        <text>aldehydo-D-ribose 5-phosphate = D-ribulose 5-phosphate</text>
        <dbReference type="Rhea" id="RHEA:14657"/>
        <dbReference type="ChEBI" id="CHEBI:58121"/>
        <dbReference type="ChEBI" id="CHEBI:58273"/>
        <dbReference type="EC" id="5.3.1.6"/>
    </reaction>
</comment>
<dbReference type="InterPro" id="IPR004788">
    <property type="entry name" value="Ribose5P_isomerase_type_A"/>
</dbReference>
<dbReference type="InterPro" id="IPR050262">
    <property type="entry name" value="Ribose-5P_isomerase"/>
</dbReference>
<keyword evidence="5" id="KW-0413">Isomerase</keyword>
<dbReference type="EMBL" id="FNXT01000904">
    <property type="protein sequence ID" value="SZX69110.1"/>
    <property type="molecule type" value="Genomic_DNA"/>
</dbReference>
<dbReference type="PANTHER" id="PTHR43748:SF1">
    <property type="entry name" value="RIBOSE-5-PHOSPHATE ISOMERASE 4, CHLOROPLASTIC-RELATED"/>
    <property type="match status" value="1"/>
</dbReference>
<accession>A0A383VW21</accession>
<gene>
    <name evidence="6" type="ORF">BQ4739_LOCUS9411</name>
</gene>
<evidence type="ECO:0000256" key="4">
    <source>
        <dbReference type="ARBA" id="ARBA00011959"/>
    </source>
</evidence>
<sequence>MQLSRTHSARFGVYTRSRPRLLVRAAAAADSKRAAAEAAVDKFVTSNSVVAFGNGELVNQAIAYLGSCLMNKKLENVVAVPVSSAAAHEAAYHGVPLTTLEDAEQVSLLLDQADQYDEAANAALKGIRAEPQQPELPRLRQALKSAKKVLLLAESQDIVPRLCASLPVFIDGSTWEEPAEALDDLFLGDAEIWRRPASGVANPRGGENPYMSPDGCNIVDVRFYEGMKLFGEDAQYEQIAQEIQQIEGVVAHGLLLGVAAAVVVADPKQGVRVLEPNAAAAPSSS</sequence>
<comment type="similarity">
    <text evidence="3">Belongs to the ribose 5-phosphate isomerase family.</text>
</comment>
<dbReference type="InterPro" id="IPR037171">
    <property type="entry name" value="NagB/RpiA_transferase-like"/>
</dbReference>
<proteinExistence type="inferred from homology"/>
<reference evidence="6 7" key="1">
    <citation type="submission" date="2016-10" db="EMBL/GenBank/DDBJ databases">
        <authorList>
            <person name="Cai Z."/>
        </authorList>
    </citation>
    <scope>NUCLEOTIDE SEQUENCE [LARGE SCALE GENOMIC DNA]</scope>
</reference>
<dbReference type="Proteomes" id="UP000256970">
    <property type="component" value="Unassembled WGS sequence"/>
</dbReference>
<organism evidence="6 7">
    <name type="scientific">Tetradesmus obliquus</name>
    <name type="common">Green alga</name>
    <name type="synonym">Acutodesmus obliquus</name>
    <dbReference type="NCBI Taxonomy" id="3088"/>
    <lineage>
        <taxon>Eukaryota</taxon>
        <taxon>Viridiplantae</taxon>
        <taxon>Chlorophyta</taxon>
        <taxon>core chlorophytes</taxon>
        <taxon>Chlorophyceae</taxon>
        <taxon>CS clade</taxon>
        <taxon>Sphaeropleales</taxon>
        <taxon>Scenedesmaceae</taxon>
        <taxon>Tetradesmus</taxon>
    </lineage>
</organism>
<evidence type="ECO:0000256" key="5">
    <source>
        <dbReference type="ARBA" id="ARBA00023235"/>
    </source>
</evidence>
<protein>
    <recommendedName>
        <fullName evidence="4">ribose-5-phosphate isomerase</fullName>
        <ecNumber evidence="4">5.3.1.6</ecNumber>
    </recommendedName>
</protein>
<name>A0A383VW21_TETOB</name>
<evidence type="ECO:0000256" key="1">
    <source>
        <dbReference type="ARBA" id="ARBA00001713"/>
    </source>
</evidence>
<dbReference type="UniPathway" id="UPA00115">
    <property type="reaction ID" value="UER00412"/>
</dbReference>
<dbReference type="Gene3D" id="3.40.50.1360">
    <property type="match status" value="1"/>
</dbReference>